<dbReference type="SMART" id="SM00530">
    <property type="entry name" value="HTH_XRE"/>
    <property type="match status" value="1"/>
</dbReference>
<evidence type="ECO:0000313" key="2">
    <source>
        <dbReference type="EMBL" id="SCL41675.1"/>
    </source>
</evidence>
<dbReference type="Pfam" id="PF19054">
    <property type="entry name" value="DUF5753"/>
    <property type="match status" value="1"/>
</dbReference>
<dbReference type="InterPro" id="IPR010982">
    <property type="entry name" value="Lambda_DNA-bd_dom_sf"/>
</dbReference>
<dbReference type="Gene3D" id="1.10.260.40">
    <property type="entry name" value="lambda repressor-like DNA-binding domains"/>
    <property type="match status" value="1"/>
</dbReference>
<dbReference type="AlphaFoldDB" id="A0A1C6TJF2"/>
<dbReference type="EMBL" id="FMHW01000002">
    <property type="protein sequence ID" value="SCL41675.1"/>
    <property type="molecule type" value="Genomic_DNA"/>
</dbReference>
<accession>A0A1C6TJF2</accession>
<dbReference type="InterPro" id="IPR043917">
    <property type="entry name" value="DUF5753"/>
</dbReference>
<dbReference type="Pfam" id="PF13560">
    <property type="entry name" value="HTH_31"/>
    <property type="match status" value="1"/>
</dbReference>
<gene>
    <name evidence="2" type="ORF">GA0074692_6439</name>
</gene>
<evidence type="ECO:0000313" key="3">
    <source>
        <dbReference type="Proteomes" id="UP000198959"/>
    </source>
</evidence>
<reference evidence="3" key="1">
    <citation type="submission" date="2016-06" db="EMBL/GenBank/DDBJ databases">
        <authorList>
            <person name="Varghese N."/>
            <person name="Submissions Spin"/>
        </authorList>
    </citation>
    <scope>NUCLEOTIDE SEQUENCE [LARGE SCALE GENOMIC DNA]</scope>
    <source>
        <strain evidence="3">DSM 43817</strain>
    </source>
</reference>
<dbReference type="RefSeq" id="WP_091651527.1">
    <property type="nucleotide sequence ID" value="NZ_FMHW01000002.1"/>
</dbReference>
<keyword evidence="3" id="KW-1185">Reference proteome</keyword>
<dbReference type="SUPFAM" id="SSF47413">
    <property type="entry name" value="lambda repressor-like DNA-binding domains"/>
    <property type="match status" value="1"/>
</dbReference>
<dbReference type="CDD" id="cd00093">
    <property type="entry name" value="HTH_XRE"/>
    <property type="match status" value="1"/>
</dbReference>
<dbReference type="GO" id="GO:0003677">
    <property type="term" value="F:DNA binding"/>
    <property type="evidence" value="ECO:0007669"/>
    <property type="project" value="InterPro"/>
</dbReference>
<dbReference type="PROSITE" id="PS50943">
    <property type="entry name" value="HTH_CROC1"/>
    <property type="match status" value="1"/>
</dbReference>
<dbReference type="OrthoDB" id="3458445at2"/>
<dbReference type="InterPro" id="IPR001387">
    <property type="entry name" value="Cro/C1-type_HTH"/>
</dbReference>
<organism evidence="2 3">
    <name type="scientific">Micromonospora pallida</name>
    <dbReference type="NCBI Taxonomy" id="145854"/>
    <lineage>
        <taxon>Bacteria</taxon>
        <taxon>Bacillati</taxon>
        <taxon>Actinomycetota</taxon>
        <taxon>Actinomycetes</taxon>
        <taxon>Micromonosporales</taxon>
        <taxon>Micromonosporaceae</taxon>
        <taxon>Micromonospora</taxon>
    </lineage>
</organism>
<evidence type="ECO:0000259" key="1">
    <source>
        <dbReference type="PROSITE" id="PS50943"/>
    </source>
</evidence>
<dbReference type="STRING" id="145854.GA0074692_6439"/>
<name>A0A1C6TJF2_9ACTN</name>
<protein>
    <submittedName>
        <fullName evidence="2">Helix-turn-helix domain-containing protein</fullName>
    </submittedName>
</protein>
<feature type="domain" description="HTH cro/C1-type" evidence="1">
    <location>
        <begin position="19"/>
        <end position="72"/>
    </location>
</feature>
<sequence length="295" mass="32906">MTDETSGSTVPRRQLGRLLTELREDAGVTLDAVAETLDCSRQKVWRIEKGLVPVRVVDARAMCDRYAVPDEMSAIVVGLAKETRAKGWWHSYGDVVPSWFSLYVSLESSASLLRRYDSELIPGLFQTREYATELFHRKNPALGAEDLEKLVAVRLQRQHILVRRLPSAPVLKVVLSEAVLRRTIPDRSAMAGQLRHLLEVAALPNVSLRVLPFAAGPPLASESGTFVLLDFPRPFGRAATEPTTVYVENITGALYLDKPAEVAAYEHVWSDLETLASDEAESKRLINKIIEEHHD</sequence>
<dbReference type="Proteomes" id="UP000198959">
    <property type="component" value="Unassembled WGS sequence"/>
</dbReference>
<proteinExistence type="predicted"/>